<proteinExistence type="predicted"/>
<dbReference type="SUPFAM" id="SSF52833">
    <property type="entry name" value="Thioredoxin-like"/>
    <property type="match status" value="1"/>
</dbReference>
<reference evidence="1 2" key="1">
    <citation type="submission" date="2018-08" db="EMBL/GenBank/DDBJ databases">
        <title>Sequencing the genomes of 1000 actinobacteria strains.</title>
        <authorList>
            <person name="Klenk H.-P."/>
        </authorList>
    </citation>
    <scope>NUCLEOTIDE SEQUENCE [LARGE SCALE GENOMIC DNA]</scope>
    <source>
        <strain evidence="1 2">DSM 44099</strain>
    </source>
</reference>
<gene>
    <name evidence="1" type="ORF">DFJ67_5064</name>
</gene>
<protein>
    <recommendedName>
        <fullName evidence="3">Thioredoxin domain-containing protein</fullName>
    </recommendedName>
</protein>
<comment type="caution">
    <text evidence="1">The sequence shown here is derived from an EMBL/GenBank/DDBJ whole genome shotgun (WGS) entry which is preliminary data.</text>
</comment>
<evidence type="ECO:0000313" key="2">
    <source>
        <dbReference type="Proteomes" id="UP000256913"/>
    </source>
</evidence>
<accession>A0A3D9ZNT3</accession>
<dbReference type="Proteomes" id="UP000256913">
    <property type="component" value="Unassembled WGS sequence"/>
</dbReference>
<dbReference type="Gene3D" id="3.40.30.10">
    <property type="entry name" value="Glutaredoxin"/>
    <property type="match status" value="1"/>
</dbReference>
<dbReference type="RefSeq" id="WP_147315594.1">
    <property type="nucleotide sequence ID" value="NZ_BONB01000004.1"/>
</dbReference>
<dbReference type="AlphaFoldDB" id="A0A3D9ZNT3"/>
<dbReference type="EMBL" id="QUMQ01000001">
    <property type="protein sequence ID" value="REF99038.1"/>
    <property type="molecule type" value="Genomic_DNA"/>
</dbReference>
<evidence type="ECO:0008006" key="3">
    <source>
        <dbReference type="Google" id="ProtNLM"/>
    </source>
</evidence>
<dbReference type="OrthoDB" id="128449at2"/>
<dbReference type="InterPro" id="IPR036249">
    <property type="entry name" value="Thioredoxin-like_sf"/>
</dbReference>
<keyword evidence="2" id="KW-1185">Reference proteome</keyword>
<evidence type="ECO:0000313" key="1">
    <source>
        <dbReference type="EMBL" id="REF99038.1"/>
    </source>
</evidence>
<organism evidence="1 2">
    <name type="scientific">Asanoa ferruginea</name>
    <dbReference type="NCBI Taxonomy" id="53367"/>
    <lineage>
        <taxon>Bacteria</taxon>
        <taxon>Bacillati</taxon>
        <taxon>Actinomycetota</taxon>
        <taxon>Actinomycetes</taxon>
        <taxon>Micromonosporales</taxon>
        <taxon>Micromonosporaceae</taxon>
        <taxon>Asanoa</taxon>
    </lineage>
</organism>
<sequence length="186" mass="19266">MINTLLACVVVLAAITILNLVLCFAIIRKLRDAGSHDGAELDLPATGAQVGDFVARDIDGAAVSTADLAGRSTVVGFVMPGCGPCRSLVDAAREGRISAGTSALFFVRGETPATDEVQYLVDNLRDTARVVLISGELDEVVSGAFGGIVGYPTLVRVDDGVVTAAGRSFDSVGAERREPVLTESLT</sequence>
<name>A0A3D9ZNT3_9ACTN</name>